<reference evidence="2 3" key="1">
    <citation type="submission" date="2019-10" db="EMBL/GenBank/DDBJ databases">
        <title>Genomic and transcriptomic insights into the perfect genentic adaptation of a filamentous nitrogen-fixing cyanobacterium to rice fields.</title>
        <authorList>
            <person name="Chen Z."/>
        </authorList>
    </citation>
    <scope>NUCLEOTIDE SEQUENCE [LARGE SCALE GENOMIC DNA]</scope>
    <source>
        <strain evidence="2">CCNUC1</strain>
    </source>
</reference>
<name>A0A5P8W2M8_9NOSO</name>
<feature type="region of interest" description="Disordered" evidence="1">
    <location>
        <begin position="63"/>
        <end position="82"/>
    </location>
</feature>
<proteinExistence type="predicted"/>
<keyword evidence="3" id="KW-1185">Reference proteome</keyword>
<protein>
    <submittedName>
        <fullName evidence="2">Uncharacterized protein</fullName>
    </submittedName>
</protein>
<gene>
    <name evidence="2" type="ORF">GXM_04312</name>
</gene>
<dbReference type="EMBL" id="CP045226">
    <property type="protein sequence ID" value="QFS46831.1"/>
    <property type="molecule type" value="Genomic_DNA"/>
</dbReference>
<evidence type="ECO:0000313" key="2">
    <source>
        <dbReference type="EMBL" id="QFS46831.1"/>
    </source>
</evidence>
<accession>A0A5P8W2M8</accession>
<evidence type="ECO:0000256" key="1">
    <source>
        <dbReference type="SAM" id="MobiDB-lite"/>
    </source>
</evidence>
<sequence length="82" mass="9171">MDAILITKSKYHPYTSNSGRKLVSWGVGSGEWGMGRQKERGTDYNKSFILFIPRVPYPLFHAQSPIPNPQSPTPTAILPKLV</sequence>
<dbReference type="Proteomes" id="UP000326678">
    <property type="component" value="Chromosome Gxm1"/>
</dbReference>
<organism evidence="2 3">
    <name type="scientific">Nostoc sphaeroides CCNUC1</name>
    <dbReference type="NCBI Taxonomy" id="2653204"/>
    <lineage>
        <taxon>Bacteria</taxon>
        <taxon>Bacillati</taxon>
        <taxon>Cyanobacteriota</taxon>
        <taxon>Cyanophyceae</taxon>
        <taxon>Nostocales</taxon>
        <taxon>Nostocaceae</taxon>
        <taxon>Nostoc</taxon>
    </lineage>
</organism>
<dbReference type="KEGG" id="nsh:GXM_04312"/>
<evidence type="ECO:0000313" key="3">
    <source>
        <dbReference type="Proteomes" id="UP000326678"/>
    </source>
</evidence>
<dbReference type="AlphaFoldDB" id="A0A5P8W2M8"/>